<gene>
    <name evidence="6" type="ORF">QMY55_24555</name>
</gene>
<evidence type="ECO:0000256" key="1">
    <source>
        <dbReference type="ARBA" id="ARBA00006914"/>
    </source>
</evidence>
<dbReference type="InterPro" id="IPR050221">
    <property type="entry name" value="26S_Proteasome_ATPase"/>
</dbReference>
<evidence type="ECO:0000256" key="3">
    <source>
        <dbReference type="ARBA" id="ARBA00022840"/>
    </source>
</evidence>
<reference evidence="6 7" key="1">
    <citation type="submission" date="2023-05" db="EMBL/GenBank/DDBJ databases">
        <authorList>
            <person name="Yin Y."/>
            <person name="Lu Z."/>
        </authorList>
    </citation>
    <scope>NUCLEOTIDE SEQUENCE [LARGE SCALE GENOMIC DNA]</scope>
    <source>
        <strain evidence="6 7">ZM22</strain>
        <plasmid evidence="6 7">pZM22-1</plasmid>
    </source>
</reference>
<name>A0ABY8SYH2_9BURK</name>
<evidence type="ECO:0000256" key="4">
    <source>
        <dbReference type="SAM" id="MobiDB-lite"/>
    </source>
</evidence>
<comment type="similarity">
    <text evidence="1">Belongs to the AAA ATPase family.</text>
</comment>
<dbReference type="Gene3D" id="1.10.8.60">
    <property type="match status" value="1"/>
</dbReference>
<evidence type="ECO:0000313" key="7">
    <source>
        <dbReference type="Proteomes" id="UP001240697"/>
    </source>
</evidence>
<evidence type="ECO:0000313" key="6">
    <source>
        <dbReference type="EMBL" id="WHS68062.1"/>
    </source>
</evidence>
<keyword evidence="6" id="KW-0614">Plasmid</keyword>
<dbReference type="CDD" id="cd19481">
    <property type="entry name" value="RecA-like_protease"/>
    <property type="match status" value="1"/>
</dbReference>
<geneLocation type="plasmid" evidence="6 7">
    <name>pZM22-1</name>
</geneLocation>
<dbReference type="Gene3D" id="3.40.50.300">
    <property type="entry name" value="P-loop containing nucleotide triphosphate hydrolases"/>
    <property type="match status" value="1"/>
</dbReference>
<dbReference type="GO" id="GO:0005524">
    <property type="term" value="F:ATP binding"/>
    <property type="evidence" value="ECO:0007669"/>
    <property type="project" value="UniProtKB-KW"/>
</dbReference>
<keyword evidence="2" id="KW-0547">Nucleotide-binding</keyword>
<dbReference type="SUPFAM" id="SSF52540">
    <property type="entry name" value="P-loop containing nucleoside triphosphate hydrolases"/>
    <property type="match status" value="1"/>
</dbReference>
<feature type="domain" description="AAA+ ATPase" evidence="5">
    <location>
        <begin position="73"/>
        <end position="207"/>
    </location>
</feature>
<dbReference type="InterPro" id="IPR003959">
    <property type="entry name" value="ATPase_AAA_core"/>
</dbReference>
<protein>
    <submittedName>
        <fullName evidence="6">ATP-binding protein</fullName>
    </submittedName>
</protein>
<feature type="region of interest" description="Disordered" evidence="4">
    <location>
        <begin position="1"/>
        <end position="24"/>
    </location>
</feature>
<organism evidence="6 7">
    <name type="scientific">Comamonas resistens</name>
    <dbReference type="NCBI Taxonomy" id="3046670"/>
    <lineage>
        <taxon>Bacteria</taxon>
        <taxon>Pseudomonadati</taxon>
        <taxon>Pseudomonadota</taxon>
        <taxon>Betaproteobacteria</taxon>
        <taxon>Burkholderiales</taxon>
        <taxon>Comamonadaceae</taxon>
        <taxon>Comamonas</taxon>
    </lineage>
</organism>
<evidence type="ECO:0000256" key="2">
    <source>
        <dbReference type="ARBA" id="ARBA00022741"/>
    </source>
</evidence>
<proteinExistence type="inferred from homology"/>
<keyword evidence="3 6" id="KW-0067">ATP-binding</keyword>
<dbReference type="Proteomes" id="UP001240697">
    <property type="component" value="Plasmid pZM22-1"/>
</dbReference>
<dbReference type="InterPro" id="IPR027417">
    <property type="entry name" value="P-loop_NTPase"/>
</dbReference>
<keyword evidence="7" id="KW-1185">Reference proteome</keyword>
<dbReference type="PANTHER" id="PTHR23073">
    <property type="entry name" value="26S PROTEASOME REGULATORY SUBUNIT"/>
    <property type="match status" value="1"/>
</dbReference>
<dbReference type="RefSeq" id="WP_283489070.1">
    <property type="nucleotide sequence ID" value="NZ_CP125948.1"/>
</dbReference>
<dbReference type="EMBL" id="CP125948">
    <property type="protein sequence ID" value="WHS68062.1"/>
    <property type="molecule type" value="Genomic_DNA"/>
</dbReference>
<dbReference type="InterPro" id="IPR003593">
    <property type="entry name" value="AAA+_ATPase"/>
</dbReference>
<accession>A0ABY8SYH2</accession>
<sequence length="303" mass="34104">MPIGSEIEKKTEDQSKNKSKSPEFHLTDPKFNFSELIISKNSLDDINSLINLQKNLKFIAEDMCFKETHDLSDSFILNLYGPPGTGKTSIAHAIANKLGKKILSVDYSEIESKYVGETPKNLKKVFDFASNSDDCIIFFDEADAMLSKRVTNMSSSTDTSVNQTRSVLLNILNDFKGYLIFATNFVSNYDPAFMRRINRHIHIDLPDSEARHKLFERYIPKKYHSSIELSTLSAESEGMSPADIKKSTLLAAYSAVESKSFSINNDIIITEISKIKQSKNANLSNAETFTRILSKEEASQIIK</sequence>
<evidence type="ECO:0000259" key="5">
    <source>
        <dbReference type="SMART" id="SM00382"/>
    </source>
</evidence>
<dbReference type="SMART" id="SM00382">
    <property type="entry name" value="AAA"/>
    <property type="match status" value="1"/>
</dbReference>
<dbReference type="Pfam" id="PF00004">
    <property type="entry name" value="AAA"/>
    <property type="match status" value="1"/>
</dbReference>